<keyword evidence="4" id="KW-1185">Reference proteome</keyword>
<organism evidence="3 4">
    <name type="scientific">Thermoflavimicrobium daqui</name>
    <dbReference type="NCBI Taxonomy" id="2137476"/>
    <lineage>
        <taxon>Bacteria</taxon>
        <taxon>Bacillati</taxon>
        <taxon>Bacillota</taxon>
        <taxon>Bacilli</taxon>
        <taxon>Bacillales</taxon>
        <taxon>Thermoactinomycetaceae</taxon>
        <taxon>Thermoflavimicrobium</taxon>
    </lineage>
</organism>
<dbReference type="SUPFAM" id="SSF52096">
    <property type="entry name" value="ClpP/crotonase"/>
    <property type="match status" value="1"/>
</dbReference>
<comment type="similarity">
    <text evidence="1 2">Belongs to the enoyl-CoA hydratase/isomerase family.</text>
</comment>
<proteinExistence type="inferred from homology"/>
<dbReference type="Pfam" id="PF00378">
    <property type="entry name" value="ECH_1"/>
    <property type="match status" value="1"/>
</dbReference>
<dbReference type="PANTHER" id="PTHR11941:SF54">
    <property type="entry name" value="ENOYL-COA HYDRATASE, MITOCHONDRIAL"/>
    <property type="match status" value="1"/>
</dbReference>
<reference evidence="3 4" key="2">
    <citation type="submission" date="2018-06" db="EMBL/GenBank/DDBJ databases">
        <authorList>
            <person name="Zhirakovskaya E."/>
        </authorList>
    </citation>
    <scope>NUCLEOTIDE SEQUENCE [LARGE SCALE GENOMIC DNA]</scope>
    <source>
        <strain evidence="3 4">FBKL4.011</strain>
    </source>
</reference>
<dbReference type="Proteomes" id="UP000251213">
    <property type="component" value="Unassembled WGS sequence"/>
</dbReference>
<sequence>MFEMKTLVFSKKDGIGWIRFHRPEVRNAVNLQMIEELEQVITKCEQDDTLHVLIFSGDERAFVSGGDVREFHQLEKKEEIYPIMFRMGQLLERMDQLNCLTIATVEGTAVGGGCEILTSCDLCVASEKAKFGFIQVHLKITTGWGGAGRLTRKIGSGRALYLLLTGEIISATKAYELQLVDHLYKQENFRDEVTALAEHLASIPSKVIQTYKQIARLNGATPTFPLEAESCSILWEGKEHRQKVEEFLRRTDR</sequence>
<dbReference type="PANTHER" id="PTHR11941">
    <property type="entry name" value="ENOYL-COA HYDRATASE-RELATED"/>
    <property type="match status" value="1"/>
</dbReference>
<dbReference type="OrthoDB" id="9775794at2"/>
<evidence type="ECO:0000313" key="4">
    <source>
        <dbReference type="Proteomes" id="UP000251213"/>
    </source>
</evidence>
<dbReference type="InterPro" id="IPR029045">
    <property type="entry name" value="ClpP/crotonase-like_dom_sf"/>
</dbReference>
<dbReference type="EMBL" id="QJKK01000003">
    <property type="protein sequence ID" value="RAL25996.1"/>
    <property type="molecule type" value="Genomic_DNA"/>
</dbReference>
<dbReference type="Gene3D" id="3.90.226.10">
    <property type="entry name" value="2-enoyl-CoA Hydratase, Chain A, domain 1"/>
    <property type="match status" value="1"/>
</dbReference>
<reference evidence="3 4" key="1">
    <citation type="submission" date="2018-06" db="EMBL/GenBank/DDBJ databases">
        <title>Thermoflavimicrobium daqus sp. nov., a thermophilic microbe isolated from Moutai-flavour Daqu.</title>
        <authorList>
            <person name="Wang X."/>
            <person name="Zhou H."/>
        </authorList>
    </citation>
    <scope>NUCLEOTIDE SEQUENCE [LARGE SCALE GENOMIC DNA]</scope>
    <source>
        <strain evidence="3 4">FBKL4.011</strain>
    </source>
</reference>
<dbReference type="InterPro" id="IPR001753">
    <property type="entry name" value="Enoyl-CoA_hydra/iso"/>
</dbReference>
<dbReference type="GO" id="GO:0006635">
    <property type="term" value="P:fatty acid beta-oxidation"/>
    <property type="evidence" value="ECO:0007669"/>
    <property type="project" value="TreeGrafter"/>
</dbReference>
<name>A0A364K6R2_9BACL</name>
<gene>
    <name evidence="3" type="ORF">DL897_08000</name>
</gene>
<keyword evidence="3" id="KW-0413">Isomerase</keyword>
<evidence type="ECO:0000313" key="3">
    <source>
        <dbReference type="EMBL" id="RAL25996.1"/>
    </source>
</evidence>
<evidence type="ECO:0000256" key="1">
    <source>
        <dbReference type="ARBA" id="ARBA00005254"/>
    </source>
</evidence>
<dbReference type="AlphaFoldDB" id="A0A364K6R2"/>
<accession>A0A364K6R2</accession>
<comment type="caution">
    <text evidence="3">The sequence shown here is derived from an EMBL/GenBank/DDBJ whole genome shotgun (WGS) entry which is preliminary data.</text>
</comment>
<protein>
    <submittedName>
        <fullName evidence="3">Enoyl-CoA hydratase/isomerase family protein</fullName>
    </submittedName>
</protein>
<dbReference type="PROSITE" id="PS00166">
    <property type="entry name" value="ENOYL_COA_HYDRATASE"/>
    <property type="match status" value="1"/>
</dbReference>
<dbReference type="GO" id="GO:0016853">
    <property type="term" value="F:isomerase activity"/>
    <property type="evidence" value="ECO:0007669"/>
    <property type="project" value="UniProtKB-KW"/>
</dbReference>
<evidence type="ECO:0000256" key="2">
    <source>
        <dbReference type="RuleBase" id="RU003707"/>
    </source>
</evidence>
<dbReference type="InterPro" id="IPR018376">
    <property type="entry name" value="Enoyl-CoA_hyd/isom_CS"/>
</dbReference>
<dbReference type="CDD" id="cd06558">
    <property type="entry name" value="crotonase-like"/>
    <property type="match status" value="1"/>
</dbReference>